<reference evidence="7 8" key="1">
    <citation type="journal article" date="2017" name="Int. J. Syst. Evol. Microbiol.">
        <title>Arachidicoccus ginsenosidivorans sp. nov., with ginsenoside-converting activity isolated from ginseng cultivating soil.</title>
        <authorList>
            <person name="Siddiqi M.Z."/>
            <person name="Aslam Z."/>
            <person name="Im W.T."/>
        </authorList>
    </citation>
    <scope>NUCLEOTIDE SEQUENCE [LARGE SCALE GENOMIC DNA]</scope>
    <source>
        <strain evidence="7 8">Gsoil 809</strain>
    </source>
</reference>
<dbReference type="InterPro" id="IPR036388">
    <property type="entry name" value="WH-like_DNA-bd_sf"/>
</dbReference>
<evidence type="ECO:0000259" key="6">
    <source>
        <dbReference type="Pfam" id="PF08281"/>
    </source>
</evidence>
<dbReference type="Pfam" id="PF04542">
    <property type="entry name" value="Sigma70_r2"/>
    <property type="match status" value="1"/>
</dbReference>
<keyword evidence="4" id="KW-0804">Transcription</keyword>
<dbReference type="PANTHER" id="PTHR43133:SF46">
    <property type="entry name" value="RNA POLYMERASE SIGMA-70 FACTOR ECF SUBFAMILY"/>
    <property type="match status" value="1"/>
</dbReference>
<dbReference type="Gene3D" id="1.10.1740.10">
    <property type="match status" value="1"/>
</dbReference>
<dbReference type="InterPro" id="IPR013324">
    <property type="entry name" value="RNA_pol_sigma_r3/r4-like"/>
</dbReference>
<dbReference type="NCBIfam" id="TIGR02985">
    <property type="entry name" value="Sig70_bacteroi1"/>
    <property type="match status" value="1"/>
</dbReference>
<feature type="domain" description="RNA polymerase sigma-70 region 2" evidence="5">
    <location>
        <begin position="33"/>
        <end position="93"/>
    </location>
</feature>
<dbReference type="InterPro" id="IPR039425">
    <property type="entry name" value="RNA_pol_sigma-70-like"/>
</dbReference>
<dbReference type="GO" id="GO:0003677">
    <property type="term" value="F:DNA binding"/>
    <property type="evidence" value="ECO:0007669"/>
    <property type="project" value="InterPro"/>
</dbReference>
<dbReference type="EMBL" id="CP042434">
    <property type="protein sequence ID" value="QEC71642.1"/>
    <property type="molecule type" value="Genomic_DNA"/>
</dbReference>
<dbReference type="NCBIfam" id="TIGR02937">
    <property type="entry name" value="sigma70-ECF"/>
    <property type="match status" value="1"/>
</dbReference>
<dbReference type="InterPro" id="IPR014327">
    <property type="entry name" value="RNA_pol_sigma70_bacteroid"/>
</dbReference>
<dbReference type="OrthoDB" id="659361at2"/>
<gene>
    <name evidence="7" type="ORF">FSB73_08185</name>
</gene>
<sequence length="188" mass="22278">MLYQTNKIRDLQFRMSYYNDEKAYEALYAILFDDLYRFAFSIIKCKENAEEIVSDVFVKLWKKKDQLSHVKDLRLYLFTATKNYALNYIVKQSKWALTNYDREDNSECKWNCSDSSPEEIYISNETESMVNKAIETLPPQCREIFRMVRVDGLQYKDVASALNISKFTVRNQIVIASRRISKTLSCYL</sequence>
<dbReference type="RefSeq" id="WP_146781019.1">
    <property type="nucleotide sequence ID" value="NZ_CP042434.1"/>
</dbReference>
<dbReference type="SUPFAM" id="SSF88946">
    <property type="entry name" value="Sigma2 domain of RNA polymerase sigma factors"/>
    <property type="match status" value="1"/>
</dbReference>
<proteinExistence type="inferred from homology"/>
<dbReference type="Proteomes" id="UP000321291">
    <property type="component" value="Chromosome"/>
</dbReference>
<evidence type="ECO:0000256" key="4">
    <source>
        <dbReference type="ARBA" id="ARBA00023163"/>
    </source>
</evidence>
<dbReference type="PANTHER" id="PTHR43133">
    <property type="entry name" value="RNA POLYMERASE ECF-TYPE SIGMA FACTO"/>
    <property type="match status" value="1"/>
</dbReference>
<dbReference type="GO" id="GO:0016987">
    <property type="term" value="F:sigma factor activity"/>
    <property type="evidence" value="ECO:0007669"/>
    <property type="project" value="UniProtKB-KW"/>
</dbReference>
<dbReference type="InterPro" id="IPR007627">
    <property type="entry name" value="RNA_pol_sigma70_r2"/>
</dbReference>
<dbReference type="Pfam" id="PF08281">
    <property type="entry name" value="Sigma70_r4_2"/>
    <property type="match status" value="1"/>
</dbReference>
<protein>
    <submittedName>
        <fullName evidence="7">RNA polymerase sigma-70 factor</fullName>
    </submittedName>
</protein>
<dbReference type="SUPFAM" id="SSF88659">
    <property type="entry name" value="Sigma3 and sigma4 domains of RNA polymerase sigma factors"/>
    <property type="match status" value="1"/>
</dbReference>
<dbReference type="AlphaFoldDB" id="A0A5B8VKZ6"/>
<dbReference type="InterPro" id="IPR013325">
    <property type="entry name" value="RNA_pol_sigma_r2"/>
</dbReference>
<name>A0A5B8VKZ6_9BACT</name>
<organism evidence="7 8">
    <name type="scientific">Arachidicoccus ginsenosidivorans</name>
    <dbReference type="NCBI Taxonomy" id="496057"/>
    <lineage>
        <taxon>Bacteria</taxon>
        <taxon>Pseudomonadati</taxon>
        <taxon>Bacteroidota</taxon>
        <taxon>Chitinophagia</taxon>
        <taxon>Chitinophagales</taxon>
        <taxon>Chitinophagaceae</taxon>
        <taxon>Arachidicoccus</taxon>
    </lineage>
</organism>
<evidence type="ECO:0000313" key="7">
    <source>
        <dbReference type="EMBL" id="QEC71642.1"/>
    </source>
</evidence>
<dbReference type="InterPro" id="IPR013249">
    <property type="entry name" value="RNA_pol_sigma70_r4_t2"/>
</dbReference>
<comment type="similarity">
    <text evidence="1">Belongs to the sigma-70 factor family. ECF subfamily.</text>
</comment>
<keyword evidence="8" id="KW-1185">Reference proteome</keyword>
<feature type="domain" description="RNA polymerase sigma factor 70 region 4 type 2" evidence="6">
    <location>
        <begin position="131"/>
        <end position="174"/>
    </location>
</feature>
<keyword evidence="3" id="KW-0731">Sigma factor</keyword>
<keyword evidence="2" id="KW-0805">Transcription regulation</keyword>
<evidence type="ECO:0000256" key="2">
    <source>
        <dbReference type="ARBA" id="ARBA00023015"/>
    </source>
</evidence>
<accession>A0A5B8VKZ6</accession>
<evidence type="ECO:0000256" key="1">
    <source>
        <dbReference type="ARBA" id="ARBA00010641"/>
    </source>
</evidence>
<evidence type="ECO:0000313" key="8">
    <source>
        <dbReference type="Proteomes" id="UP000321291"/>
    </source>
</evidence>
<dbReference type="GO" id="GO:0006352">
    <property type="term" value="P:DNA-templated transcription initiation"/>
    <property type="evidence" value="ECO:0007669"/>
    <property type="project" value="InterPro"/>
</dbReference>
<dbReference type="InterPro" id="IPR014284">
    <property type="entry name" value="RNA_pol_sigma-70_dom"/>
</dbReference>
<dbReference type="KEGG" id="agi:FSB73_08185"/>
<evidence type="ECO:0000256" key="3">
    <source>
        <dbReference type="ARBA" id="ARBA00023082"/>
    </source>
</evidence>
<dbReference type="Gene3D" id="1.10.10.10">
    <property type="entry name" value="Winged helix-like DNA-binding domain superfamily/Winged helix DNA-binding domain"/>
    <property type="match status" value="1"/>
</dbReference>
<evidence type="ECO:0000259" key="5">
    <source>
        <dbReference type="Pfam" id="PF04542"/>
    </source>
</evidence>